<evidence type="ECO:0000259" key="3">
    <source>
        <dbReference type="Pfam" id="PF25597"/>
    </source>
</evidence>
<dbReference type="OrthoDB" id="8188638at2759"/>
<accession>A0A164W7C8</accession>
<evidence type="ECO:0000256" key="1">
    <source>
        <dbReference type="SAM" id="MobiDB-lite"/>
    </source>
</evidence>
<feature type="domain" description="Retroviral polymerase SH3-like" evidence="3">
    <location>
        <begin position="64"/>
        <end position="120"/>
    </location>
</feature>
<dbReference type="AlphaFoldDB" id="A0A164W7C8"/>
<dbReference type="InterPro" id="IPR013103">
    <property type="entry name" value="RVT_2"/>
</dbReference>
<feature type="region of interest" description="Disordered" evidence="1">
    <location>
        <begin position="800"/>
        <end position="820"/>
    </location>
</feature>
<dbReference type="Proteomes" id="UP000076858">
    <property type="component" value="Unassembled WGS sequence"/>
</dbReference>
<dbReference type="GO" id="GO:0071897">
    <property type="term" value="P:DNA biosynthetic process"/>
    <property type="evidence" value="ECO:0007669"/>
    <property type="project" value="UniProtKB-ARBA"/>
</dbReference>
<name>A0A164W7C8_9CRUS</name>
<evidence type="ECO:0000259" key="2">
    <source>
        <dbReference type="Pfam" id="PF07727"/>
    </source>
</evidence>
<dbReference type="STRING" id="35525.A0A164W7C8"/>
<evidence type="ECO:0000313" key="5">
    <source>
        <dbReference type="Proteomes" id="UP000076858"/>
    </source>
</evidence>
<comment type="caution">
    <text evidence="4">The sequence shown here is derived from an EMBL/GenBank/DDBJ whole genome shotgun (WGS) entry which is preliminary data.</text>
</comment>
<evidence type="ECO:0008006" key="6">
    <source>
        <dbReference type="Google" id="ProtNLM"/>
    </source>
</evidence>
<dbReference type="Pfam" id="PF07727">
    <property type="entry name" value="RVT_2"/>
    <property type="match status" value="2"/>
</dbReference>
<dbReference type="PANTHER" id="PTHR43383">
    <property type="entry name" value="NODULIN 6"/>
    <property type="match status" value="1"/>
</dbReference>
<keyword evidence="5" id="KW-1185">Reference proteome</keyword>
<dbReference type="InterPro" id="IPR057670">
    <property type="entry name" value="SH3_retrovirus"/>
</dbReference>
<dbReference type="Pfam" id="PF25597">
    <property type="entry name" value="SH3_retrovirus"/>
    <property type="match status" value="1"/>
</dbReference>
<organism evidence="4 5">
    <name type="scientific">Daphnia magna</name>
    <dbReference type="NCBI Taxonomy" id="35525"/>
    <lineage>
        <taxon>Eukaryota</taxon>
        <taxon>Metazoa</taxon>
        <taxon>Ecdysozoa</taxon>
        <taxon>Arthropoda</taxon>
        <taxon>Crustacea</taxon>
        <taxon>Branchiopoda</taxon>
        <taxon>Diplostraca</taxon>
        <taxon>Cladocera</taxon>
        <taxon>Anomopoda</taxon>
        <taxon>Daphniidae</taxon>
        <taxon>Daphnia</taxon>
    </lineage>
</organism>
<feature type="domain" description="Reverse transcriptase Ty1/copia-type" evidence="2">
    <location>
        <begin position="484"/>
        <end position="639"/>
    </location>
</feature>
<feature type="domain" description="Reverse transcriptase Ty1/copia-type" evidence="2">
    <location>
        <begin position="295"/>
        <end position="482"/>
    </location>
</feature>
<gene>
    <name evidence="4" type="ORF">APZ42_021944</name>
</gene>
<dbReference type="InterPro" id="IPR043502">
    <property type="entry name" value="DNA/RNA_pol_sf"/>
</dbReference>
<reference evidence="4 5" key="1">
    <citation type="submission" date="2016-03" db="EMBL/GenBank/DDBJ databases">
        <title>EvidentialGene: Evidence-directed Construction of Genes on Genomes.</title>
        <authorList>
            <person name="Gilbert D.G."/>
            <person name="Choi J.-H."/>
            <person name="Mockaitis K."/>
            <person name="Colbourne J."/>
            <person name="Pfrender M."/>
        </authorList>
    </citation>
    <scope>NUCLEOTIDE SEQUENCE [LARGE SCALE GENOMIC DNA]</scope>
    <source>
        <strain evidence="4 5">Xinb3</strain>
        <tissue evidence="4">Complete organism</tissue>
    </source>
</reference>
<proteinExistence type="predicted"/>
<dbReference type="SUPFAM" id="SSF56672">
    <property type="entry name" value="DNA/RNA polymerases"/>
    <property type="match status" value="1"/>
</dbReference>
<dbReference type="PANTHER" id="PTHR43383:SF2">
    <property type="entry name" value="AMIDOHYDROLASE 2 FAMILY PROTEIN"/>
    <property type="match status" value="1"/>
</dbReference>
<protein>
    <recommendedName>
        <fullName evidence="6">Reverse transcriptase Ty1/copia-type domain-containing protein</fullName>
    </recommendedName>
</protein>
<sequence length="820" mass="94158">MTLFVRNVGSPRNLAFRECGLIIGRYVHRPYIKNRVLSRTSQLTPYDYWNERKPDMTHIRIFGSRAFVRNPTVSSKLEPHSQEGFLVGRCSTQNASRIYIPTTGKIVVSKDVKIDETVLHRDHITKDLLPSKEQLQLAESNEEASMDTRETHVPITQKTPKEDEACPVAAIEDEIPLVTDETLREGSNLPTDPLIHNEVTQETELIIDQDAHDATPLAAEVLQVNSIDQPRRSTRIRARQIQSVAKQAVLSNDPANQDSTLNPTEPETYREAINCPEAEFWIEVINEEYNSLIQNNTWTLCQLPCDRKAIEGKWVLKYKPGFKTTSPRYKARFVIKGFSQINGLDYTETYAPVAKTFSFRMIMSIAAENDLEMIQLDIKTTFLYGTLEEEIYMKHPEGFIIPGKEEEVCRLVKSLYGLKQASRVWNVKFNEFIVAFGLERSKCDPCIYYRYLRPGEPDEEITFFILYVDDGLIVKCSVTKLNKNTWTLCQLPCDRKAIEGKWVLKYKPGFKTTSPRYKARFVIKGFSQIHGLDYTETYAPVAKTFSFRMIMAIAAEKDLEMIQLDIKTTFLYGTLEEEIYMKQPEGFIIPGKEEEVCRLVKSLYGLKQASRVWNVKFNEFIVAFGLESSKCDPCIYYRYLLLIPETQTVPIARDIIFDEYDEEDKNEQIVVPIAESLTPIHLPTQPQDHGIQIYDVTAEPVIGGDSEPLIYLNNADGIEQASCSTRTNSMLFQHVLTGPIHYEFTHQNSGSSDDWRPAILEEYQSLMENDTWEVVPLPLNRKAIKCIWIFSIKTRIQRNSTTQESPFGGKRILPTTRDRL</sequence>
<dbReference type="EMBL" id="LRGB01001315">
    <property type="protein sequence ID" value="KZS13017.1"/>
    <property type="molecule type" value="Genomic_DNA"/>
</dbReference>
<evidence type="ECO:0000313" key="4">
    <source>
        <dbReference type="EMBL" id="KZS13017.1"/>
    </source>
</evidence>